<evidence type="ECO:0000313" key="3">
    <source>
        <dbReference type="Proteomes" id="UP000002383"/>
    </source>
</evidence>
<dbReference type="Pfam" id="PF07238">
    <property type="entry name" value="PilZ"/>
    <property type="match status" value="1"/>
</dbReference>
<name>B8GSJ0_THISH</name>
<dbReference type="Proteomes" id="UP000002383">
    <property type="component" value="Chromosome"/>
</dbReference>
<gene>
    <name evidence="2" type="ordered locus">Tgr7_1813</name>
</gene>
<sequence length="100" mass="11020">MIEPLTDRFSDPVQGRIRDISLSGVYVEMPTEAVAKYTRLRLSVGTGEGNTGPTRNWQCYVVRTTDDGVGCMFDDSDPGNIDGLLEILRDLSVRRSRGPG</sequence>
<evidence type="ECO:0000313" key="2">
    <source>
        <dbReference type="EMBL" id="ACL72894.1"/>
    </source>
</evidence>
<dbReference type="EMBL" id="CP001339">
    <property type="protein sequence ID" value="ACL72894.1"/>
    <property type="molecule type" value="Genomic_DNA"/>
</dbReference>
<dbReference type="Gene3D" id="2.40.10.220">
    <property type="entry name" value="predicted glycosyltransferase like domains"/>
    <property type="match status" value="1"/>
</dbReference>
<protein>
    <recommendedName>
        <fullName evidence="1">PilZ domain-containing protein</fullName>
    </recommendedName>
</protein>
<reference evidence="2 3" key="1">
    <citation type="journal article" date="2011" name="Stand. Genomic Sci.">
        <title>Complete genome sequence of 'Thioalkalivibrio sulfidophilus' HL-EbGr7.</title>
        <authorList>
            <person name="Muyzer G."/>
            <person name="Sorokin D.Y."/>
            <person name="Mavromatis K."/>
            <person name="Lapidus A."/>
            <person name="Clum A."/>
            <person name="Ivanova N."/>
            <person name="Pati A."/>
            <person name="d'Haeseleer P."/>
            <person name="Woyke T."/>
            <person name="Kyrpides N.C."/>
        </authorList>
    </citation>
    <scope>NUCLEOTIDE SEQUENCE [LARGE SCALE GENOMIC DNA]</scope>
    <source>
        <strain evidence="2 3">HL-EbGR7</strain>
    </source>
</reference>
<feature type="domain" description="PilZ" evidence="1">
    <location>
        <begin position="12"/>
        <end position="87"/>
    </location>
</feature>
<dbReference type="InterPro" id="IPR009875">
    <property type="entry name" value="PilZ_domain"/>
</dbReference>
<proteinExistence type="predicted"/>
<keyword evidence="3" id="KW-1185">Reference proteome</keyword>
<dbReference type="HOGENOM" id="CLU_2304771_0_0_6"/>
<dbReference type="AlphaFoldDB" id="B8GSJ0"/>
<accession>B8GSJ0</accession>
<dbReference type="STRING" id="396588.Tgr7_1813"/>
<evidence type="ECO:0000259" key="1">
    <source>
        <dbReference type="Pfam" id="PF07238"/>
    </source>
</evidence>
<dbReference type="SUPFAM" id="SSF141371">
    <property type="entry name" value="PilZ domain-like"/>
    <property type="match status" value="1"/>
</dbReference>
<dbReference type="GO" id="GO:0035438">
    <property type="term" value="F:cyclic-di-GMP binding"/>
    <property type="evidence" value="ECO:0007669"/>
    <property type="project" value="InterPro"/>
</dbReference>
<dbReference type="KEGG" id="tgr:Tgr7_1813"/>
<organism evidence="2 3">
    <name type="scientific">Thioalkalivibrio sulfidiphilus (strain HL-EbGR7)</name>
    <dbReference type="NCBI Taxonomy" id="396588"/>
    <lineage>
        <taxon>Bacteria</taxon>
        <taxon>Pseudomonadati</taxon>
        <taxon>Pseudomonadota</taxon>
        <taxon>Gammaproteobacteria</taxon>
        <taxon>Chromatiales</taxon>
        <taxon>Ectothiorhodospiraceae</taxon>
        <taxon>Thioalkalivibrio</taxon>
    </lineage>
</organism>